<dbReference type="Proteomes" id="UP000612899">
    <property type="component" value="Unassembled WGS sequence"/>
</dbReference>
<dbReference type="PANTHER" id="PTHR31589">
    <property type="entry name" value="PROTEIN, PUTATIVE (DUF239)-RELATED-RELATED"/>
    <property type="match status" value="1"/>
</dbReference>
<comment type="caution">
    <text evidence="3">The sequence shown here is derived from an EMBL/GenBank/DDBJ whole genome shotgun (WGS) entry which is preliminary data.</text>
</comment>
<sequence>MRRAGLVLTVALVAAMSAVQPAGASAPPVGEGTAATALASGGQIKGPSPIRVSRSPYVAASGETHFFYGSVYQYGTSDGAWGYYTVSRPPLDPADAHTLAELNVSSADLKQAVEIGYTVNRNLYGDDLPRLFTFFWVDGWPQCYNCGLVQVSSSVWPGMALAVGSVHQFSIRHFQGNWWIADNNTWIGYYPDNWWGGRYTQAGLVEWYGEVASSVSTPCSDMGNGLLASSLDAARITGIGYWNGPSVNLTVIPHAYTNAYSATVYAQNNVRYGGPGFC</sequence>
<evidence type="ECO:0000313" key="4">
    <source>
        <dbReference type="Proteomes" id="UP000612899"/>
    </source>
</evidence>
<reference evidence="3" key="1">
    <citation type="submission" date="2021-01" db="EMBL/GenBank/DDBJ databases">
        <title>Whole genome shotgun sequence of Rhizocola hellebori NBRC 109834.</title>
        <authorList>
            <person name="Komaki H."/>
            <person name="Tamura T."/>
        </authorList>
    </citation>
    <scope>NUCLEOTIDE SEQUENCE</scope>
    <source>
        <strain evidence="3">NBRC 109834</strain>
    </source>
</reference>
<keyword evidence="1" id="KW-0732">Signal</keyword>
<feature type="chain" id="PRO_5035324702" description="Neprosin PEP catalytic domain-containing protein" evidence="1">
    <location>
        <begin position="27"/>
        <end position="278"/>
    </location>
</feature>
<organism evidence="3 4">
    <name type="scientific">Rhizocola hellebori</name>
    <dbReference type="NCBI Taxonomy" id="1392758"/>
    <lineage>
        <taxon>Bacteria</taxon>
        <taxon>Bacillati</taxon>
        <taxon>Actinomycetota</taxon>
        <taxon>Actinomycetes</taxon>
        <taxon>Micromonosporales</taxon>
        <taxon>Micromonosporaceae</taxon>
        <taxon>Rhizocola</taxon>
    </lineage>
</organism>
<dbReference type="InterPro" id="IPR053168">
    <property type="entry name" value="Glutamic_endopeptidase"/>
</dbReference>
<proteinExistence type="predicted"/>
<feature type="domain" description="Neprosin PEP catalytic" evidence="2">
    <location>
        <begin position="58"/>
        <end position="278"/>
    </location>
</feature>
<dbReference type="PANTHER" id="PTHR31589:SF110">
    <property type="entry name" value="PROTEIN, PUTATIVE (DUF239)-RELATED"/>
    <property type="match status" value="1"/>
</dbReference>
<gene>
    <name evidence="3" type="ORF">Rhe02_19570</name>
</gene>
<feature type="signal peptide" evidence="1">
    <location>
        <begin position="1"/>
        <end position="26"/>
    </location>
</feature>
<dbReference type="EMBL" id="BONY01000010">
    <property type="protein sequence ID" value="GIH03890.1"/>
    <property type="molecule type" value="Genomic_DNA"/>
</dbReference>
<evidence type="ECO:0000259" key="2">
    <source>
        <dbReference type="PROSITE" id="PS52045"/>
    </source>
</evidence>
<evidence type="ECO:0000313" key="3">
    <source>
        <dbReference type="EMBL" id="GIH03890.1"/>
    </source>
</evidence>
<dbReference type="AlphaFoldDB" id="A0A8J3Q661"/>
<dbReference type="RefSeq" id="WP_203907797.1">
    <property type="nucleotide sequence ID" value="NZ_BONY01000010.1"/>
</dbReference>
<dbReference type="PROSITE" id="PS52045">
    <property type="entry name" value="NEPROSIN_PEP_CD"/>
    <property type="match status" value="1"/>
</dbReference>
<name>A0A8J3Q661_9ACTN</name>
<accession>A0A8J3Q661</accession>
<dbReference type="Pfam" id="PF03080">
    <property type="entry name" value="Neprosin"/>
    <property type="match status" value="1"/>
</dbReference>
<keyword evidence="4" id="KW-1185">Reference proteome</keyword>
<protein>
    <recommendedName>
        <fullName evidence="2">Neprosin PEP catalytic domain-containing protein</fullName>
    </recommendedName>
</protein>
<evidence type="ECO:0000256" key="1">
    <source>
        <dbReference type="SAM" id="SignalP"/>
    </source>
</evidence>
<dbReference type="InterPro" id="IPR004314">
    <property type="entry name" value="Neprosin"/>
</dbReference>